<keyword evidence="14" id="KW-1185">Reference proteome</keyword>
<dbReference type="PROSITE" id="PS51371">
    <property type="entry name" value="CBS"/>
    <property type="match status" value="1"/>
</dbReference>
<dbReference type="InterPro" id="IPR051280">
    <property type="entry name" value="Cl-channel/antiporter"/>
</dbReference>
<dbReference type="PANTHER" id="PTHR11689:SF136">
    <property type="entry name" value="H(+)_CL(-) EXCHANGE TRANSPORTER 7"/>
    <property type="match status" value="1"/>
</dbReference>
<sequence>MESSVKLLFSGNNAGEIRGASSLLAFLTYTSLNIGLAGLPVPGGAFTATMLMGGLFGRFVGAVMTSLRLSSTVSGVYAVVGSAAMLCGFKQMTLASVLIVVECVNDLSLAPIVMLGVAVSMAVNWSMNERGHDEEVIHRRQLPFLEPEPPKALDPLVALDLCGPPTLALRPEAPVSQVLTALETGAEYIPVRDGLGPCLGICTRRALRNLLGAREVAHHEGEQVFLDTELTQSLPIHRVMDPTPFTVTEDMPAPRLYALFAKAGEVAACVTSLRGEFRGILSRDQLIEAVQRG</sequence>
<evidence type="ECO:0000256" key="5">
    <source>
        <dbReference type="ARBA" id="ARBA00022989"/>
    </source>
</evidence>
<comment type="caution">
    <text evidence="11">Lacks conserved residue(s) required for the propagation of feature annotation.</text>
</comment>
<feature type="transmembrane region" description="Helical" evidence="11">
    <location>
        <begin position="76"/>
        <end position="101"/>
    </location>
</feature>
<dbReference type="SUPFAM" id="SSF54631">
    <property type="entry name" value="CBS-domain pair"/>
    <property type="match status" value="1"/>
</dbReference>
<dbReference type="InterPro" id="IPR000644">
    <property type="entry name" value="CBS_dom"/>
</dbReference>
<keyword evidence="6 11" id="KW-0406">Ion transport</keyword>
<evidence type="ECO:0000256" key="8">
    <source>
        <dbReference type="ARBA" id="ARBA00023136"/>
    </source>
</evidence>
<evidence type="ECO:0000256" key="11">
    <source>
        <dbReference type="RuleBase" id="RU361221"/>
    </source>
</evidence>
<keyword evidence="5 11" id="KW-1133">Transmembrane helix</keyword>
<dbReference type="EMBL" id="CAUJNA010003781">
    <property type="protein sequence ID" value="CAJ1409691.1"/>
    <property type="molecule type" value="Genomic_DNA"/>
</dbReference>
<evidence type="ECO:0000256" key="3">
    <source>
        <dbReference type="ARBA" id="ARBA00022692"/>
    </source>
</evidence>
<accession>A0AA36JQ48</accession>
<evidence type="ECO:0000256" key="4">
    <source>
        <dbReference type="ARBA" id="ARBA00022737"/>
    </source>
</evidence>
<dbReference type="InterPro" id="IPR014743">
    <property type="entry name" value="Cl-channel_core"/>
</dbReference>
<feature type="transmembrane region" description="Helical" evidence="11">
    <location>
        <begin position="45"/>
        <end position="64"/>
    </location>
</feature>
<evidence type="ECO:0000313" key="14">
    <source>
        <dbReference type="Proteomes" id="UP001178507"/>
    </source>
</evidence>
<reference evidence="13" key="1">
    <citation type="submission" date="2023-08" db="EMBL/GenBank/DDBJ databases">
        <authorList>
            <person name="Chen Y."/>
            <person name="Shah S."/>
            <person name="Dougan E. K."/>
            <person name="Thang M."/>
            <person name="Chan C."/>
        </authorList>
    </citation>
    <scope>NUCLEOTIDE SEQUENCE</scope>
</reference>
<proteinExistence type="inferred from homology"/>
<dbReference type="PANTHER" id="PTHR11689">
    <property type="entry name" value="CHLORIDE CHANNEL PROTEIN CLC FAMILY MEMBER"/>
    <property type="match status" value="1"/>
</dbReference>
<dbReference type="Gene3D" id="3.10.580.10">
    <property type="entry name" value="CBS-domain"/>
    <property type="match status" value="1"/>
</dbReference>
<organism evidence="13 14">
    <name type="scientific">Effrenium voratum</name>
    <dbReference type="NCBI Taxonomy" id="2562239"/>
    <lineage>
        <taxon>Eukaryota</taxon>
        <taxon>Sar</taxon>
        <taxon>Alveolata</taxon>
        <taxon>Dinophyceae</taxon>
        <taxon>Suessiales</taxon>
        <taxon>Symbiodiniaceae</taxon>
        <taxon>Effrenium</taxon>
    </lineage>
</organism>
<dbReference type="SUPFAM" id="SSF81340">
    <property type="entry name" value="Clc chloride channel"/>
    <property type="match status" value="1"/>
</dbReference>
<evidence type="ECO:0000259" key="12">
    <source>
        <dbReference type="PROSITE" id="PS51371"/>
    </source>
</evidence>
<dbReference type="Pfam" id="PF00654">
    <property type="entry name" value="Voltage_CLC"/>
    <property type="match status" value="1"/>
</dbReference>
<keyword evidence="8 11" id="KW-0472">Membrane</keyword>
<keyword evidence="3 11" id="KW-0812">Transmembrane</keyword>
<feature type="transmembrane region" description="Helical" evidence="11">
    <location>
        <begin position="107"/>
        <end position="125"/>
    </location>
</feature>
<evidence type="ECO:0000256" key="6">
    <source>
        <dbReference type="ARBA" id="ARBA00023065"/>
    </source>
</evidence>
<keyword evidence="4" id="KW-0677">Repeat</keyword>
<dbReference type="InterPro" id="IPR001807">
    <property type="entry name" value="ClC"/>
</dbReference>
<gene>
    <name evidence="13" type="ORF">EVOR1521_LOCUS30716</name>
</gene>
<keyword evidence="7 10" id="KW-0129">CBS domain</keyword>
<dbReference type="GO" id="GO:0005765">
    <property type="term" value="C:lysosomal membrane"/>
    <property type="evidence" value="ECO:0007669"/>
    <property type="project" value="TreeGrafter"/>
</dbReference>
<evidence type="ECO:0000256" key="7">
    <source>
        <dbReference type="ARBA" id="ARBA00023122"/>
    </source>
</evidence>
<comment type="caution">
    <text evidence="13">The sequence shown here is derived from an EMBL/GenBank/DDBJ whole genome shotgun (WGS) entry which is preliminary data.</text>
</comment>
<protein>
    <recommendedName>
        <fullName evidence="11">Chloride channel protein</fullName>
    </recommendedName>
</protein>
<comment type="subcellular location">
    <subcellularLocation>
        <location evidence="1 11">Membrane</location>
        <topology evidence="1 11">Multi-pass membrane protein</topology>
    </subcellularLocation>
</comment>
<dbReference type="AlphaFoldDB" id="A0AA36JQ48"/>
<dbReference type="Gene3D" id="1.10.3080.10">
    <property type="entry name" value="Clc chloride channel"/>
    <property type="match status" value="1"/>
</dbReference>
<feature type="domain" description="CBS" evidence="12">
    <location>
        <begin position="240"/>
        <end position="293"/>
    </location>
</feature>
<keyword evidence="2 11" id="KW-0813">Transport</keyword>
<evidence type="ECO:0000313" key="13">
    <source>
        <dbReference type="EMBL" id="CAJ1409691.1"/>
    </source>
</evidence>
<evidence type="ECO:0000256" key="1">
    <source>
        <dbReference type="ARBA" id="ARBA00004141"/>
    </source>
</evidence>
<keyword evidence="9 11" id="KW-0868">Chloride</keyword>
<dbReference type="GO" id="GO:0005254">
    <property type="term" value="F:chloride channel activity"/>
    <property type="evidence" value="ECO:0007669"/>
    <property type="project" value="UniProtKB-UniRule"/>
</dbReference>
<evidence type="ECO:0000256" key="10">
    <source>
        <dbReference type="PROSITE-ProRule" id="PRU00703"/>
    </source>
</evidence>
<dbReference type="Proteomes" id="UP001178507">
    <property type="component" value="Unassembled WGS sequence"/>
</dbReference>
<evidence type="ECO:0000256" key="9">
    <source>
        <dbReference type="ARBA" id="ARBA00023214"/>
    </source>
</evidence>
<comment type="similarity">
    <text evidence="11">Belongs to the chloride channel (TC 2.A.49) family.</text>
</comment>
<evidence type="ECO:0000256" key="2">
    <source>
        <dbReference type="ARBA" id="ARBA00022448"/>
    </source>
</evidence>
<dbReference type="Pfam" id="PF00571">
    <property type="entry name" value="CBS"/>
    <property type="match status" value="1"/>
</dbReference>
<dbReference type="PRINTS" id="PR00762">
    <property type="entry name" value="CLCHANNEL"/>
</dbReference>
<name>A0AA36JQ48_9DINO</name>
<dbReference type="InterPro" id="IPR046342">
    <property type="entry name" value="CBS_dom_sf"/>
</dbReference>